<name>A0A1S8X8R6_OPIVI</name>
<gene>
    <name evidence="2" type="ORF">X801_00959</name>
</gene>
<dbReference type="PANTHER" id="PTHR33332">
    <property type="entry name" value="REVERSE TRANSCRIPTASE DOMAIN-CONTAINING PROTEIN"/>
    <property type="match status" value="1"/>
</dbReference>
<dbReference type="EMBL" id="KV891604">
    <property type="protein sequence ID" value="OON23135.1"/>
    <property type="molecule type" value="Genomic_DNA"/>
</dbReference>
<feature type="non-terminal residue" evidence="2">
    <location>
        <position position="248"/>
    </location>
</feature>
<proteinExistence type="predicted"/>
<keyword evidence="3" id="KW-1185">Reference proteome</keyword>
<feature type="domain" description="Reverse transcriptase" evidence="1">
    <location>
        <begin position="172"/>
        <end position="246"/>
    </location>
</feature>
<evidence type="ECO:0000313" key="2">
    <source>
        <dbReference type="EMBL" id="OON23135.1"/>
    </source>
</evidence>
<evidence type="ECO:0000259" key="1">
    <source>
        <dbReference type="Pfam" id="PF00078"/>
    </source>
</evidence>
<dbReference type="InterPro" id="IPR000477">
    <property type="entry name" value="RT_dom"/>
</dbReference>
<feature type="non-terminal residue" evidence="2">
    <location>
        <position position="1"/>
    </location>
</feature>
<dbReference type="Pfam" id="PF00078">
    <property type="entry name" value="RVT_1"/>
    <property type="match status" value="1"/>
</dbReference>
<dbReference type="AlphaFoldDB" id="A0A1S8X8R6"/>
<evidence type="ECO:0000313" key="3">
    <source>
        <dbReference type="Proteomes" id="UP000243686"/>
    </source>
</evidence>
<accession>A0A1S8X8R6</accession>
<sequence>WAEYRRHRTTTTWEKYRLLRNKVNVLVVNDKKDYQLMLLEKMEKNPKLLYRIINNKASVKPGISPLHTPNGLTATASAAAEELAEFYSTVYCQKEYISRMSFMSPSLPTSLHEVIVTPKCVLRTLLELNHRKSTGADQITPFILKQKNRSCLCNLLITLDDWTQPVDNGNPVHARYLDISKAFDRVNHNISLQKLEHYGITGKLLAWLETYLADRDARVCVDGALSKPIAATNAVLQGSVFGPTLFLL</sequence>
<reference evidence="2 3" key="1">
    <citation type="submission" date="2015-03" db="EMBL/GenBank/DDBJ databases">
        <title>Draft genome of the nematode, Opisthorchis viverrini.</title>
        <authorList>
            <person name="Mitreva M."/>
        </authorList>
    </citation>
    <scope>NUCLEOTIDE SEQUENCE [LARGE SCALE GENOMIC DNA]</scope>
    <source>
        <strain evidence="2">Khon Kaen</strain>
    </source>
</reference>
<organism evidence="2 3">
    <name type="scientific">Opisthorchis viverrini</name>
    <name type="common">Southeast Asian liver fluke</name>
    <dbReference type="NCBI Taxonomy" id="6198"/>
    <lineage>
        <taxon>Eukaryota</taxon>
        <taxon>Metazoa</taxon>
        <taxon>Spiralia</taxon>
        <taxon>Lophotrochozoa</taxon>
        <taxon>Platyhelminthes</taxon>
        <taxon>Trematoda</taxon>
        <taxon>Digenea</taxon>
        <taxon>Opisthorchiida</taxon>
        <taxon>Opisthorchiata</taxon>
        <taxon>Opisthorchiidae</taxon>
        <taxon>Opisthorchis</taxon>
    </lineage>
</organism>
<dbReference type="Proteomes" id="UP000243686">
    <property type="component" value="Unassembled WGS sequence"/>
</dbReference>
<protein>
    <recommendedName>
        <fullName evidence="1">Reverse transcriptase domain-containing protein</fullName>
    </recommendedName>
</protein>